<evidence type="ECO:0000256" key="3">
    <source>
        <dbReference type="ARBA" id="ARBA00022553"/>
    </source>
</evidence>
<keyword evidence="5" id="KW-0902">Two-component regulatory system</keyword>
<dbReference type="CDD" id="cd00082">
    <property type="entry name" value="HisKA"/>
    <property type="match status" value="1"/>
</dbReference>
<feature type="domain" description="Protein kinase" evidence="6">
    <location>
        <begin position="7"/>
        <end position="270"/>
    </location>
</feature>
<evidence type="ECO:0000259" key="6">
    <source>
        <dbReference type="PROSITE" id="PS50011"/>
    </source>
</evidence>
<dbReference type="InterPro" id="IPR000719">
    <property type="entry name" value="Prot_kinase_dom"/>
</dbReference>
<comment type="catalytic activity">
    <reaction evidence="1">
        <text>ATP + protein L-histidine = ADP + protein N-phospho-L-histidine.</text>
        <dbReference type="EC" id="2.7.13.3"/>
    </reaction>
</comment>
<organism evidence="8 9">
    <name type="scientific">Scytonema hofmannii PCC 7110</name>
    <dbReference type="NCBI Taxonomy" id="128403"/>
    <lineage>
        <taxon>Bacteria</taxon>
        <taxon>Bacillati</taxon>
        <taxon>Cyanobacteriota</taxon>
        <taxon>Cyanophyceae</taxon>
        <taxon>Nostocales</taxon>
        <taxon>Scytonemataceae</taxon>
        <taxon>Scytonema</taxon>
    </lineage>
</organism>
<dbReference type="STRING" id="128403.WA1_21445"/>
<dbReference type="InterPro" id="IPR036890">
    <property type="entry name" value="HATPase_C_sf"/>
</dbReference>
<dbReference type="PROSITE" id="PS50109">
    <property type="entry name" value="HIS_KIN"/>
    <property type="match status" value="1"/>
</dbReference>
<evidence type="ECO:0000313" key="8">
    <source>
        <dbReference type="EMBL" id="KYC42527.1"/>
    </source>
</evidence>
<comment type="caution">
    <text evidence="8">The sequence shown here is derived from an EMBL/GenBank/DDBJ whole genome shotgun (WGS) entry which is preliminary data.</text>
</comment>
<dbReference type="SMART" id="SM00065">
    <property type="entry name" value="GAF"/>
    <property type="match status" value="1"/>
</dbReference>
<dbReference type="InterPro" id="IPR003018">
    <property type="entry name" value="GAF"/>
</dbReference>
<feature type="domain" description="Histidine kinase" evidence="7">
    <location>
        <begin position="1557"/>
        <end position="1811"/>
    </location>
</feature>
<evidence type="ECO:0000256" key="4">
    <source>
        <dbReference type="ARBA" id="ARBA00022777"/>
    </source>
</evidence>
<gene>
    <name evidence="8" type="ORF">WA1_21445</name>
</gene>
<dbReference type="CDD" id="cd14014">
    <property type="entry name" value="STKc_PknB_like"/>
    <property type="match status" value="1"/>
</dbReference>
<dbReference type="InterPro" id="IPR005467">
    <property type="entry name" value="His_kinase_dom"/>
</dbReference>
<dbReference type="InterPro" id="IPR027417">
    <property type="entry name" value="P-loop_NTPase"/>
</dbReference>
<evidence type="ECO:0000256" key="2">
    <source>
        <dbReference type="ARBA" id="ARBA00012438"/>
    </source>
</evidence>
<dbReference type="Pfam" id="PF00512">
    <property type="entry name" value="HisKA"/>
    <property type="match status" value="1"/>
</dbReference>
<dbReference type="PRINTS" id="PR00344">
    <property type="entry name" value="BCTRLSENSOR"/>
</dbReference>
<dbReference type="Gene3D" id="1.10.510.10">
    <property type="entry name" value="Transferase(Phosphotransferase) domain 1"/>
    <property type="match status" value="1"/>
</dbReference>
<dbReference type="PANTHER" id="PTHR43642:SF1">
    <property type="entry name" value="HYBRID SIGNAL TRANSDUCTION HISTIDINE KINASE G"/>
    <property type="match status" value="1"/>
</dbReference>
<reference evidence="8 9" key="1">
    <citation type="journal article" date="2013" name="Genome Biol. Evol.">
        <title>Genomes of Stigonematalean cyanobacteria (subsection V) and the evolution of oxygenic photosynthesis from prokaryotes to plastids.</title>
        <authorList>
            <person name="Dagan T."/>
            <person name="Roettger M."/>
            <person name="Stucken K."/>
            <person name="Landan G."/>
            <person name="Koch R."/>
            <person name="Major P."/>
            <person name="Gould S.B."/>
            <person name="Goremykin V.V."/>
            <person name="Rippka R."/>
            <person name="Tandeau de Marsac N."/>
            <person name="Gugger M."/>
            <person name="Lockhart P.J."/>
            <person name="Allen J.F."/>
            <person name="Brune I."/>
            <person name="Maus I."/>
            <person name="Puhler A."/>
            <person name="Martin W.F."/>
        </authorList>
    </citation>
    <scope>NUCLEOTIDE SEQUENCE [LARGE SCALE GENOMIC DNA]</scope>
    <source>
        <strain evidence="8 9">PCC 7110</strain>
    </source>
</reference>
<keyword evidence="4 8" id="KW-0418">Kinase</keyword>
<dbReference type="PANTHER" id="PTHR43642">
    <property type="entry name" value="HYBRID SIGNAL TRANSDUCTION HISTIDINE KINASE G"/>
    <property type="match status" value="1"/>
</dbReference>
<accession>A0A139XCV5</accession>
<dbReference type="OrthoDB" id="9801841at2"/>
<dbReference type="InterPro" id="IPR003661">
    <property type="entry name" value="HisK_dim/P_dom"/>
</dbReference>
<dbReference type="Pfam" id="PF13191">
    <property type="entry name" value="AAA_16"/>
    <property type="match status" value="1"/>
</dbReference>
<sequence>MSAIADYQIISKIYESANSLVYRAILNSIAQPVILKILKEDYPSPSELTRYKQEYEITRSLKIDGVIKAYNLLPYKNTLAMILEDFGGKSLDLLMQSKKFALLEFLFIAIQIAEILSEIHAANIIHKDINPSNIVLNLETGQLKIIDFGISTVFTRENPTIKNPNVLEGTLAYLSPEQTGRMNRTLDYSTDFYSLGATFYKILTQRLPFETNDPLELVHCHIAKQAVPPHEVDSKIPRTVSNIVMKLLAKTSEERYQSALGLKADLEECLTQLQQTGKILDFPIARHDISDRFKISQKLYGRDAEIATLLSIYKRIAESDPLEEHAVKGTGRKQSEMVLVGGYSGIGKSVLVQELYKPITEQRGYFISGKFDQFQRNIPYSAVVSAFKSLVRQLLSESEAQLARWREKLLAAFGVNGQVIIEVISEVEQIVGPQPSVQPLEPTEAQNRFNAVFQNFIRVFCQRSHPLVIFLDDLQWADSASLRLIELMMTDSYLGYLLLLGAYRDNEVSATHPTMLIIERLKEQGAIINTMILNPLKLEEITKMVADTLYSYGETVKPLAELVYRKTSGNPFFINEFIKTIYQESLLTFARQQKCWHWNISQIEALGITENVVDLMLGKLRKLSELTQKALRLAACVGNSFDLTTLSIIYEKSAPETYRSLLSAIQLGLIQPISELETTSDIPIEAELVIQHYKFLHDRVQQAAYALIDGDLKKAVHLQIGKLLLAKMSEAEREGKIFTLVDHLNKGRELIESSAEKESLAELNLSAGKKAKEATAYPASREYLVLAENEFPGDIWNERYEMALDLYKELAEVEYLNGNFEKSQSLLDTSLQQAKSTLDCTEYHFLRIIQCTLLGQYSKAIETGRIALRSLGIDLPIENLQAAFEAELVEYRENLGEREISTLFNNPEMEIPEKRSALKILTRIFPAAWILDPMLMYLVATKLVNLNIKYGHMEKSSMGYSFFGVVNTHVLRDYHSGYEYSSLGMKLSDKYRDWSCKSAVTQVHGSFTMHWLKHIKFSERVNNEGAEAGLQVGEFQLVGYTMTYNLYNLICQGKNLNYLQKEASRSLQFSQQTQNQWAINCILGATIFMQNLMGLTQDKFCFNIKEINEKRFLEDAQRETLAAICFYYILKAQILYLYGKPIDLFYLEQAGRLVDYIPGTFSIAEHNFYYSLNLAFQYPQASRDEQKKYWQQLEINQQHMKEWADNCPDNFLHKYILVSAEMSRISGQWHETMDLYDQAIESARKNEFIQNEALSNELAAKFWLERGKKEFAELYMRKAYQGYQLWGAKRKVEDLEEKYPQLVVSISSGSKNSLINTTTSTSASSEALDLATVLKASQTISGEIVLGKLLQNLMKTVIENAGAQKGFLVLEKESNWVVEAIATLNFDNINLLESIAVDCIDPDRKTPLLPASIINYVSRTQENVVLNDAVNEGQFIRDSYIIANQPKSILCTPLLHKGKLSGILYLENNLTTGAFTSDRVEVLKILSAQAAISIENSRLYEQLEDYSRTLEHKVEVRTQELQEKNYELASILEKLKATQAQIIAQEKLASLGALTAGIAHEIKNPLNFVNNFAELSIELTQELLAEVEKQKDQLNPDSKEYIEEILSDLSQNAHKINAHGKRADNIVRGMLMHSRGQTCDERQLTQVNTLLAEAISLVYHGMRAKDSSFHLTIETDYDNNLGQINIVAQNINRAFINIINNGGYAAHKKALCFQSQPKSERETFSPTLSVKTQDLGDLIEITIRDNGDGIPQEMQAKIFHPFFTTKPPGEGTGLGLSIAHDIIVQQHQGDIKVESEVNNFTKIIVTLPKNLSQNRSVK</sequence>
<dbReference type="InterPro" id="IPR004358">
    <property type="entry name" value="Sig_transdc_His_kin-like_C"/>
</dbReference>
<dbReference type="Gene3D" id="3.30.565.10">
    <property type="entry name" value="Histidine kinase-like ATPase, C-terminal domain"/>
    <property type="match status" value="1"/>
</dbReference>
<keyword evidence="8" id="KW-0723">Serine/threonine-protein kinase</keyword>
<keyword evidence="4 8" id="KW-0808">Transferase</keyword>
<dbReference type="InterPro" id="IPR029016">
    <property type="entry name" value="GAF-like_dom_sf"/>
</dbReference>
<dbReference type="Gene3D" id="3.40.50.300">
    <property type="entry name" value="P-loop containing nucleotide triphosphate hydrolases"/>
    <property type="match status" value="1"/>
</dbReference>
<evidence type="ECO:0000259" key="7">
    <source>
        <dbReference type="PROSITE" id="PS50109"/>
    </source>
</evidence>
<dbReference type="SUPFAM" id="SSF55781">
    <property type="entry name" value="GAF domain-like"/>
    <property type="match status" value="1"/>
</dbReference>
<dbReference type="Gene3D" id="3.30.450.40">
    <property type="match status" value="1"/>
</dbReference>
<dbReference type="InterPro" id="IPR003594">
    <property type="entry name" value="HATPase_dom"/>
</dbReference>
<dbReference type="SUPFAM" id="SSF52540">
    <property type="entry name" value="P-loop containing nucleoside triphosphate hydrolases"/>
    <property type="match status" value="1"/>
</dbReference>
<dbReference type="GO" id="GO:0000155">
    <property type="term" value="F:phosphorelay sensor kinase activity"/>
    <property type="evidence" value="ECO:0007669"/>
    <property type="project" value="InterPro"/>
</dbReference>
<dbReference type="EC" id="2.7.13.3" evidence="2"/>
<dbReference type="Pfam" id="PF01590">
    <property type="entry name" value="GAF"/>
    <property type="match status" value="1"/>
</dbReference>
<dbReference type="Pfam" id="PF02518">
    <property type="entry name" value="HATPase_c"/>
    <property type="match status" value="1"/>
</dbReference>
<dbReference type="SMART" id="SM00387">
    <property type="entry name" value="HATPase_c"/>
    <property type="match status" value="1"/>
</dbReference>
<dbReference type="EMBL" id="ANNX02000020">
    <property type="protein sequence ID" value="KYC42527.1"/>
    <property type="molecule type" value="Genomic_DNA"/>
</dbReference>
<dbReference type="Pfam" id="PF00069">
    <property type="entry name" value="Pkinase"/>
    <property type="match status" value="1"/>
</dbReference>
<evidence type="ECO:0000256" key="1">
    <source>
        <dbReference type="ARBA" id="ARBA00000085"/>
    </source>
</evidence>
<dbReference type="InterPro" id="IPR041664">
    <property type="entry name" value="AAA_16"/>
</dbReference>
<dbReference type="PROSITE" id="PS50011">
    <property type="entry name" value="PROTEIN_KINASE_DOM"/>
    <property type="match status" value="1"/>
</dbReference>
<dbReference type="Gene3D" id="3.30.200.20">
    <property type="entry name" value="Phosphorylase Kinase, domain 1"/>
    <property type="match status" value="1"/>
</dbReference>
<dbReference type="InterPro" id="IPR036097">
    <property type="entry name" value="HisK_dim/P_sf"/>
</dbReference>
<keyword evidence="3" id="KW-0597">Phosphoprotein</keyword>
<keyword evidence="9" id="KW-1185">Reference proteome</keyword>
<dbReference type="GO" id="GO:0004674">
    <property type="term" value="F:protein serine/threonine kinase activity"/>
    <property type="evidence" value="ECO:0007669"/>
    <property type="project" value="UniProtKB-KW"/>
</dbReference>
<dbReference type="InterPro" id="IPR053159">
    <property type="entry name" value="Hybrid_Histidine_Kinase"/>
</dbReference>
<dbReference type="SUPFAM" id="SSF56112">
    <property type="entry name" value="Protein kinase-like (PK-like)"/>
    <property type="match status" value="1"/>
</dbReference>
<name>A0A139XCV5_9CYAN</name>
<dbReference type="Proteomes" id="UP000076925">
    <property type="component" value="Unassembled WGS sequence"/>
</dbReference>
<dbReference type="InterPro" id="IPR011009">
    <property type="entry name" value="Kinase-like_dom_sf"/>
</dbReference>
<dbReference type="GO" id="GO:0005524">
    <property type="term" value="F:ATP binding"/>
    <property type="evidence" value="ECO:0007669"/>
    <property type="project" value="InterPro"/>
</dbReference>
<evidence type="ECO:0000256" key="5">
    <source>
        <dbReference type="ARBA" id="ARBA00023012"/>
    </source>
</evidence>
<dbReference type="SUPFAM" id="SSF47384">
    <property type="entry name" value="Homodimeric domain of signal transducing histidine kinase"/>
    <property type="match status" value="1"/>
</dbReference>
<dbReference type="Gene3D" id="1.10.287.130">
    <property type="match status" value="1"/>
</dbReference>
<dbReference type="RefSeq" id="WP_017748905.1">
    <property type="nucleotide sequence ID" value="NZ_KQ976354.1"/>
</dbReference>
<evidence type="ECO:0000313" key="9">
    <source>
        <dbReference type="Proteomes" id="UP000076925"/>
    </source>
</evidence>
<dbReference type="SUPFAM" id="SSF55874">
    <property type="entry name" value="ATPase domain of HSP90 chaperone/DNA topoisomerase II/histidine kinase"/>
    <property type="match status" value="1"/>
</dbReference>
<protein>
    <recommendedName>
        <fullName evidence="2">histidine kinase</fullName>
        <ecNumber evidence="2">2.7.13.3</ecNumber>
    </recommendedName>
</protein>
<proteinExistence type="predicted"/>